<evidence type="ECO:0000313" key="2">
    <source>
        <dbReference type="EMBL" id="AAS83219.1"/>
    </source>
</evidence>
<evidence type="ECO:0000256" key="1">
    <source>
        <dbReference type="SAM" id="MobiDB-lite"/>
    </source>
</evidence>
<feature type="region of interest" description="Disordered" evidence="1">
    <location>
        <begin position="1"/>
        <end position="43"/>
    </location>
</feature>
<dbReference type="EMBL" id="AY544163">
    <property type="protein sequence ID" value="AAS83219.1"/>
    <property type="molecule type" value="mRNA"/>
</dbReference>
<dbReference type="AlphaFoldDB" id="Q6QF65"/>
<sequence>IKGEERTVGVAPSRVKEGTGEGQTTDGWQLEGTVEADQRALEN</sequence>
<reference evidence="2" key="1">
    <citation type="journal article" date="2004" name="Genes Brain Behav.">
        <title>A phenotypic and molecular characterization of the fmr1-tm1Cgr fragile X mouse.</title>
        <authorList>
            <person name="Yan Q."/>
            <person name="Asafo-Adjei P.K."/>
            <person name="Arnold H.M."/>
            <person name="Brown R.E."/>
            <person name="Bauchwitz R.P."/>
        </authorList>
    </citation>
    <scope>NUCLEOTIDE SEQUENCE</scope>
    <source>
        <strain evidence="2">FVB/NJ x C57BL/6J</strain>
    </source>
</reference>
<protein>
    <submittedName>
        <fullName evidence="2">FMR1-tm1Cgr</fullName>
    </submittedName>
</protein>
<feature type="non-terminal residue" evidence="2">
    <location>
        <position position="1"/>
    </location>
</feature>
<name>Q6QF65_MOUSE</name>
<proteinExistence type="evidence at transcript level"/>
<accession>Q6QF65</accession>
<organism evidence="2">
    <name type="scientific">Mus musculus</name>
    <name type="common">Mouse</name>
    <dbReference type="NCBI Taxonomy" id="10090"/>
    <lineage>
        <taxon>Eukaryota</taxon>
        <taxon>Metazoa</taxon>
        <taxon>Chordata</taxon>
        <taxon>Craniata</taxon>
        <taxon>Vertebrata</taxon>
        <taxon>Euteleostomi</taxon>
        <taxon>Mammalia</taxon>
        <taxon>Eutheria</taxon>
        <taxon>Euarchontoglires</taxon>
        <taxon>Glires</taxon>
        <taxon>Rodentia</taxon>
        <taxon>Myomorpha</taxon>
        <taxon>Muroidea</taxon>
        <taxon>Muridae</taxon>
        <taxon>Murinae</taxon>
        <taxon>Mus</taxon>
        <taxon>Mus</taxon>
    </lineage>
</organism>